<reference evidence="1 2" key="1">
    <citation type="submission" date="2021-06" db="EMBL/GenBank/DDBJ databases">
        <authorList>
            <person name="Criscuolo A."/>
        </authorList>
    </citation>
    <scope>NUCLEOTIDE SEQUENCE [LARGE SCALE GENOMIC DNA]</scope>
    <source>
        <strain evidence="2">CIP 111802</strain>
    </source>
</reference>
<dbReference type="Proteomes" id="UP000730618">
    <property type="component" value="Unassembled WGS sequence"/>
</dbReference>
<organism evidence="1 2">
    <name type="scientific">Paenibacillus allorhizosphaerae</name>
    <dbReference type="NCBI Taxonomy" id="2849866"/>
    <lineage>
        <taxon>Bacteria</taxon>
        <taxon>Bacillati</taxon>
        <taxon>Bacillota</taxon>
        <taxon>Bacilli</taxon>
        <taxon>Bacillales</taxon>
        <taxon>Paenibacillaceae</taxon>
        <taxon>Paenibacillus</taxon>
    </lineage>
</organism>
<evidence type="ECO:0000313" key="2">
    <source>
        <dbReference type="Proteomes" id="UP000730618"/>
    </source>
</evidence>
<keyword evidence="2" id="KW-1185">Reference proteome</keyword>
<protein>
    <recommendedName>
        <fullName evidence="3">Thiazole-containing bacteriocin maturation protein</fullName>
    </recommendedName>
</protein>
<dbReference type="RefSeq" id="WP_218102105.1">
    <property type="nucleotide sequence ID" value="NZ_CAJVCE010000023.1"/>
</dbReference>
<comment type="caution">
    <text evidence="1">The sequence shown here is derived from an EMBL/GenBank/DDBJ whole genome shotgun (WGS) entry which is preliminary data.</text>
</comment>
<name>A0ABN7TXK9_9BACL</name>
<proteinExistence type="predicted"/>
<evidence type="ECO:0000313" key="1">
    <source>
        <dbReference type="EMBL" id="CAG7654847.1"/>
    </source>
</evidence>
<dbReference type="EMBL" id="CAJVCE010000023">
    <property type="protein sequence ID" value="CAG7654847.1"/>
    <property type="molecule type" value="Genomic_DNA"/>
</dbReference>
<gene>
    <name evidence="1" type="ORF">PAECIP111802_05905</name>
</gene>
<accession>A0ABN7TXK9</accession>
<evidence type="ECO:0008006" key="3">
    <source>
        <dbReference type="Google" id="ProtNLM"/>
    </source>
</evidence>
<sequence>MSFQEEGVLAVGSGPILLSLIESWYESGSSKLAVFVTSFQPTDMAALTKLAEDAQRSNPDVTLHIAAAAGGEVPDWRTIIRPFSFILYVSHCGDLEELRQLQHACIAERKPMLPAIVLKGIGMAGPLLHSDGNGSWESAWRRLHRTVFPRDGEPHCFSAAAAALLSNILVHEWHIAAAGAKEPNCVNQCFVLNPAALTGSWHPVTPHPLVSGYEPARPVELELTIGANDEPEDPEEWYAGFNRLTSQVTGVFHVWEECDLIQLPLAQCLVQAADPLSEGPAMLLPPLVRSGLTHEEARRESGLAGLEAYADRMIPLLFSGWSSSRHDEIGVGTGCSIAEAVGRGLTSCLSKTWGKRTVSDERAITRIHCTAVEDVRCRFYLQALKRIEGKPLIAVGEPLLGFPVVWVYSGSSWYGSVDLHFTLALRRSLQKALSQTEAVAPASIVCGQQETRTVTIADGEPLTYASLIQSAVQLLKQSHKRLQPFDLRNEFFLGTGPFVTYGVTIGEGASP</sequence>